<evidence type="ECO:0000256" key="1">
    <source>
        <dbReference type="ARBA" id="ARBA00010688"/>
    </source>
</evidence>
<reference evidence="7" key="1">
    <citation type="submission" date="2017-04" db="EMBL/GenBank/DDBJ databases">
        <authorList>
            <person name="Varghese N."/>
            <person name="Submissions S."/>
        </authorList>
    </citation>
    <scope>NUCLEOTIDE SEQUENCE [LARGE SCALE GENOMIC DNA]</scope>
    <source>
        <strain evidence="7">B4P</strain>
    </source>
</reference>
<evidence type="ECO:0000313" key="7">
    <source>
        <dbReference type="Proteomes" id="UP000192903"/>
    </source>
</evidence>
<dbReference type="STRING" id="464029.SAMN02982989_0063"/>
<keyword evidence="3 4" id="KW-0418">Kinase</keyword>
<dbReference type="OrthoDB" id="9795789at2"/>
<dbReference type="InterPro" id="IPR029056">
    <property type="entry name" value="Ribokinase-like"/>
</dbReference>
<evidence type="ECO:0000259" key="5">
    <source>
        <dbReference type="Pfam" id="PF00294"/>
    </source>
</evidence>
<dbReference type="RefSeq" id="WP_085421362.1">
    <property type="nucleotide sequence ID" value="NZ_FXAF01000004.1"/>
</dbReference>
<keyword evidence="7" id="KW-1185">Reference proteome</keyword>
<dbReference type="PANTHER" id="PTHR10584:SF157">
    <property type="entry name" value="SULFOFRUCTOSE KINASE"/>
    <property type="match status" value="1"/>
</dbReference>
<dbReference type="SUPFAM" id="SSF53613">
    <property type="entry name" value="Ribokinase-like"/>
    <property type="match status" value="1"/>
</dbReference>
<proteinExistence type="inferred from homology"/>
<dbReference type="InterPro" id="IPR002173">
    <property type="entry name" value="Carboh/pur_kinase_PfkB_CS"/>
</dbReference>
<evidence type="ECO:0000256" key="2">
    <source>
        <dbReference type="ARBA" id="ARBA00022679"/>
    </source>
</evidence>
<name>A0A1X7DYB7_9HYPH</name>
<keyword evidence="2 4" id="KW-0808">Transferase</keyword>
<evidence type="ECO:0000313" key="6">
    <source>
        <dbReference type="EMBL" id="SMF23421.1"/>
    </source>
</evidence>
<dbReference type="Pfam" id="PF00294">
    <property type="entry name" value="PfkB"/>
    <property type="match status" value="1"/>
</dbReference>
<dbReference type="InterPro" id="IPR002139">
    <property type="entry name" value="Ribo/fructo_kinase"/>
</dbReference>
<dbReference type="GO" id="GO:0005829">
    <property type="term" value="C:cytosol"/>
    <property type="evidence" value="ECO:0007669"/>
    <property type="project" value="TreeGrafter"/>
</dbReference>
<dbReference type="EMBL" id="FXAF01000004">
    <property type="protein sequence ID" value="SMF23421.1"/>
    <property type="molecule type" value="Genomic_DNA"/>
</dbReference>
<gene>
    <name evidence="6" type="ORF">SAMN02982989_0063</name>
</gene>
<feature type="domain" description="Carbohydrate kinase PfkB" evidence="5">
    <location>
        <begin position="15"/>
        <end position="298"/>
    </location>
</feature>
<dbReference type="PROSITE" id="PS00584">
    <property type="entry name" value="PFKB_KINASES_2"/>
    <property type="match status" value="1"/>
</dbReference>
<comment type="similarity">
    <text evidence="1 4">Belongs to the carbohydrate kinase PfkB family.</text>
</comment>
<accession>A0A1X7DYB7</accession>
<dbReference type="Proteomes" id="UP000192903">
    <property type="component" value="Unassembled WGS sequence"/>
</dbReference>
<sequence>MTATAANWTERVPTVLCLGLSALDYIWNVGALPTADASKVRASEFAAKGGGMAATAAVAVAKLGGKSVFWGRAGDDTEGRLIRDELAVAGVDVEHYRLFAGARSSVSGIFVDAGGERHIANFRGEGLPLSPDWLPLDGIASMDAVLADPRWPEGVVAAFSAARRAGVPTILDGDVADRTTFQMLLPLTDHAIFSAVGLAAFSGADERDAFAEIRSFGCAVAMVTRGEKGAFRLSGEEVVHHPAYAVDVVDTTGAGDVFHGAYAFAIGAGAPVEEAVGFASAVAALKCTRPDGRSGIPTLNETLKFWRTRQ</sequence>
<dbReference type="PRINTS" id="PR00990">
    <property type="entry name" value="RIBOKINASE"/>
</dbReference>
<dbReference type="Gene3D" id="3.40.1190.20">
    <property type="match status" value="1"/>
</dbReference>
<dbReference type="InterPro" id="IPR011611">
    <property type="entry name" value="PfkB_dom"/>
</dbReference>
<dbReference type="AlphaFoldDB" id="A0A1X7DYB7"/>
<evidence type="ECO:0000256" key="4">
    <source>
        <dbReference type="RuleBase" id="RU003704"/>
    </source>
</evidence>
<dbReference type="GO" id="GO:0006796">
    <property type="term" value="P:phosphate-containing compound metabolic process"/>
    <property type="evidence" value="ECO:0007669"/>
    <property type="project" value="UniProtKB-ARBA"/>
</dbReference>
<protein>
    <submittedName>
        <fullName evidence="6">Sulfofructose kinase</fullName>
    </submittedName>
</protein>
<dbReference type="PANTHER" id="PTHR10584">
    <property type="entry name" value="SUGAR KINASE"/>
    <property type="match status" value="1"/>
</dbReference>
<evidence type="ECO:0000256" key="3">
    <source>
        <dbReference type="ARBA" id="ARBA00022777"/>
    </source>
</evidence>
<organism evidence="6 7">
    <name type="scientific">Xaviernesmea oryzae</name>
    <dbReference type="NCBI Taxonomy" id="464029"/>
    <lineage>
        <taxon>Bacteria</taxon>
        <taxon>Pseudomonadati</taxon>
        <taxon>Pseudomonadota</taxon>
        <taxon>Alphaproteobacteria</taxon>
        <taxon>Hyphomicrobiales</taxon>
        <taxon>Rhizobiaceae</taxon>
        <taxon>Rhizobium/Agrobacterium group</taxon>
        <taxon>Xaviernesmea</taxon>
    </lineage>
</organism>
<dbReference type="GO" id="GO:0016301">
    <property type="term" value="F:kinase activity"/>
    <property type="evidence" value="ECO:0007669"/>
    <property type="project" value="UniProtKB-KW"/>
</dbReference>